<name>A0A428U9K0_9HYPO</name>
<comment type="subcellular location">
    <subcellularLocation>
        <location evidence="1">Membrane</location>
        <topology evidence="1">Multi-pass membrane protein</topology>
    </subcellularLocation>
</comment>
<dbReference type="InterPro" id="IPR036259">
    <property type="entry name" value="MFS_trans_sf"/>
</dbReference>
<evidence type="ECO:0000256" key="5">
    <source>
        <dbReference type="ARBA" id="ARBA00023180"/>
    </source>
</evidence>
<evidence type="ECO:0000313" key="8">
    <source>
        <dbReference type="EMBL" id="RSM10916.1"/>
    </source>
</evidence>
<feature type="transmembrane region" description="Helical" evidence="6">
    <location>
        <begin position="192"/>
        <end position="212"/>
    </location>
</feature>
<dbReference type="GO" id="GO:0015174">
    <property type="term" value="F:basic amino acid transmembrane transporter activity"/>
    <property type="evidence" value="ECO:0007669"/>
    <property type="project" value="TreeGrafter"/>
</dbReference>
<evidence type="ECO:0000259" key="7">
    <source>
        <dbReference type="PROSITE" id="PS50850"/>
    </source>
</evidence>
<keyword evidence="4 6" id="KW-0472">Membrane</keyword>
<comment type="caution">
    <text evidence="8">The sequence shown here is derived from an EMBL/GenBank/DDBJ whole genome shotgun (WGS) entry which is preliminary data.</text>
</comment>
<evidence type="ECO:0000256" key="6">
    <source>
        <dbReference type="SAM" id="Phobius"/>
    </source>
</evidence>
<feature type="transmembrane region" description="Helical" evidence="6">
    <location>
        <begin position="434"/>
        <end position="459"/>
    </location>
</feature>
<feature type="transmembrane region" description="Helical" evidence="6">
    <location>
        <begin position="559"/>
        <end position="578"/>
    </location>
</feature>
<feature type="transmembrane region" description="Helical" evidence="6">
    <location>
        <begin position="104"/>
        <end position="126"/>
    </location>
</feature>
<feature type="transmembrane region" description="Helical" evidence="6">
    <location>
        <begin position="64"/>
        <end position="84"/>
    </location>
</feature>
<evidence type="ECO:0000256" key="3">
    <source>
        <dbReference type="ARBA" id="ARBA00022989"/>
    </source>
</evidence>
<dbReference type="GO" id="GO:0000329">
    <property type="term" value="C:fungal-type vacuole membrane"/>
    <property type="evidence" value="ECO:0007669"/>
    <property type="project" value="TreeGrafter"/>
</dbReference>
<dbReference type="EMBL" id="NIZV01000083">
    <property type="protein sequence ID" value="RSM10916.1"/>
    <property type="molecule type" value="Genomic_DNA"/>
</dbReference>
<dbReference type="Pfam" id="PF07690">
    <property type="entry name" value="MFS_1"/>
    <property type="match status" value="1"/>
</dbReference>
<dbReference type="CDD" id="cd12148">
    <property type="entry name" value="fungal_TF_MHR"/>
    <property type="match status" value="1"/>
</dbReference>
<dbReference type="InterPro" id="IPR020846">
    <property type="entry name" value="MFS_dom"/>
</dbReference>
<feature type="transmembrane region" description="Helical" evidence="6">
    <location>
        <begin position="370"/>
        <end position="388"/>
    </location>
</feature>
<evidence type="ECO:0000313" key="9">
    <source>
        <dbReference type="Proteomes" id="UP000288429"/>
    </source>
</evidence>
<feature type="transmembrane region" description="Helical" evidence="6">
    <location>
        <begin position="265"/>
        <end position="284"/>
    </location>
</feature>
<dbReference type="InterPro" id="IPR011701">
    <property type="entry name" value="MFS"/>
</dbReference>
<protein>
    <recommendedName>
        <fullName evidence="7">Major facilitator superfamily (MFS) profile domain-containing protein</fullName>
    </recommendedName>
</protein>
<proteinExistence type="predicted"/>
<feature type="domain" description="Major facilitator superfamily (MFS) profile" evidence="7">
    <location>
        <begin position="39"/>
        <end position="516"/>
    </location>
</feature>
<organism evidence="8 9">
    <name type="scientific">Fusarium ambrosium</name>
    <dbReference type="NCBI Taxonomy" id="131363"/>
    <lineage>
        <taxon>Eukaryota</taxon>
        <taxon>Fungi</taxon>
        <taxon>Dikarya</taxon>
        <taxon>Ascomycota</taxon>
        <taxon>Pezizomycotina</taxon>
        <taxon>Sordariomycetes</taxon>
        <taxon>Hypocreomycetidae</taxon>
        <taxon>Hypocreales</taxon>
        <taxon>Nectriaceae</taxon>
        <taxon>Fusarium</taxon>
        <taxon>Fusarium solani species complex</taxon>
    </lineage>
</organism>
<evidence type="ECO:0000256" key="1">
    <source>
        <dbReference type="ARBA" id="ARBA00004141"/>
    </source>
</evidence>
<feature type="transmembrane region" description="Helical" evidence="6">
    <location>
        <begin position="400"/>
        <end position="422"/>
    </location>
</feature>
<feature type="transmembrane region" description="Helical" evidence="6">
    <location>
        <begin position="305"/>
        <end position="329"/>
    </location>
</feature>
<dbReference type="AlphaFoldDB" id="A0A428U9K0"/>
<dbReference type="PANTHER" id="PTHR23501">
    <property type="entry name" value="MAJOR FACILITATOR SUPERFAMILY"/>
    <property type="match status" value="1"/>
</dbReference>
<keyword evidence="2 6" id="KW-0812">Transmembrane</keyword>
<dbReference type="PANTHER" id="PTHR23501:SF33">
    <property type="entry name" value="MAJOR FACILITATOR SUPERFAMILY (MFS) PROFILE DOMAIN-CONTAINING PROTEIN"/>
    <property type="match status" value="1"/>
</dbReference>
<keyword evidence="3 6" id="KW-1133">Transmembrane helix</keyword>
<dbReference type="Proteomes" id="UP000288429">
    <property type="component" value="Unassembled WGS sequence"/>
</dbReference>
<gene>
    <name evidence="8" type="ORF">CDV31_007044</name>
</gene>
<sequence length="809" mass="88224">MVAHKNNTIVEVDEQTPLLSPHRDDDKDQTPASSITLVVFPILLAGIFLSNVVSSVVIATNQRIASEFGALSSAAWLLTIYTLAQSASQPLYGKLSDIYGRKVCLVFCWIVFGIGCLLVAVGQSYWHLLLGRAISGIGSAGKIALTSIIVADVIPLPKVAQYRGYVNLTATIARSLGGPIGGWLAGSIGWRWPFLIQLPVALAGLALVLWKLPEPKEPALEEDSDSQPTGSKISRVDFAGAAMLIGTVLTGLLSLDFSTKHGLGLVVYCLVGSFVLSLSLFCVIEKHYAKEPILPLELVFKREVLTSYSIVCFQAAGQFGLLYTIPIYFQVIGRESIASSSSRIVPVVVGNAFGTIASQRLITKTQRYKGLTAFGNLVGLIGFFLIFLRWRGSTRWFDALLVSLPGTGMGIIQSTTFVHLAASLDRSEIAIAGASWFLAQNIGVLMGASISTATINYALRQGLETLLRGIEGRDEVIRNVTSNVEYTQNLPDHLWVLVSKAYIQAIACSNNPALRRQILTIYLESMHRRVPFCDYAEILQTNEQGPDARLLTDSDRIKLLRLYMSCAIGAAVMQLTGVSPGPRPEIYFARALELRDEIEGTDLVIQTEILLWIVLYKLRACFSSEVWHLIGSAVRTAIDADLHREHHYNGLASETAEQLQADVASYIVAKVPGLWTPARANDLRVCSSSLYAAAERNSAIRKYCDTLDAIIEAVSEYVEQVLSTPVPFTGTGSAISSPAEDKSPRNAFEKLGHSLKELKFEFPSHAYPEYRLEDGHSEAACVHADLNLDAIGIFGDVDLSSIQHLFTVN</sequence>
<feature type="transmembrane region" description="Helical" evidence="6">
    <location>
        <begin position="233"/>
        <end position="253"/>
    </location>
</feature>
<dbReference type="Gene3D" id="1.20.1250.20">
    <property type="entry name" value="MFS general substrate transporter like domains"/>
    <property type="match status" value="1"/>
</dbReference>
<accession>A0A428U9K0</accession>
<evidence type="ECO:0000256" key="2">
    <source>
        <dbReference type="ARBA" id="ARBA00022692"/>
    </source>
</evidence>
<evidence type="ECO:0000256" key="4">
    <source>
        <dbReference type="ARBA" id="ARBA00023136"/>
    </source>
</evidence>
<dbReference type="PROSITE" id="PS50850">
    <property type="entry name" value="MFS"/>
    <property type="match status" value="1"/>
</dbReference>
<feature type="transmembrane region" description="Helical" evidence="6">
    <location>
        <begin position="132"/>
        <end position="153"/>
    </location>
</feature>
<dbReference type="SUPFAM" id="SSF103473">
    <property type="entry name" value="MFS general substrate transporter"/>
    <property type="match status" value="1"/>
</dbReference>
<keyword evidence="9" id="KW-1185">Reference proteome</keyword>
<reference evidence="8 9" key="1">
    <citation type="submission" date="2017-06" db="EMBL/GenBank/DDBJ databases">
        <title>Cmopartive genomic analysis of Ambrosia Fusariam Clade fungi.</title>
        <authorList>
            <person name="Stajich J.E."/>
            <person name="Carrillo J."/>
            <person name="Kijimoto T."/>
            <person name="Eskalen A."/>
            <person name="O'Donnell K."/>
            <person name="Kasson M."/>
        </authorList>
    </citation>
    <scope>NUCLEOTIDE SEQUENCE [LARGE SCALE GENOMIC DNA]</scope>
    <source>
        <strain evidence="8 9">NRRL 20438</strain>
    </source>
</reference>
<keyword evidence="5" id="KW-0325">Glycoprotein</keyword>
<feature type="transmembrane region" description="Helical" evidence="6">
    <location>
        <begin position="37"/>
        <end position="58"/>
    </location>
</feature>